<feature type="domain" description="Flavodoxin-like" evidence="1">
    <location>
        <begin position="3"/>
        <end position="158"/>
    </location>
</feature>
<keyword evidence="3" id="KW-1185">Reference proteome</keyword>
<evidence type="ECO:0000313" key="3">
    <source>
        <dbReference type="Proteomes" id="UP001523230"/>
    </source>
</evidence>
<dbReference type="InterPro" id="IPR001226">
    <property type="entry name" value="Flavodoxin_CS"/>
</dbReference>
<dbReference type="PANTHER" id="PTHR39201:SF1">
    <property type="entry name" value="FLAVODOXIN-LIKE DOMAIN-CONTAINING PROTEIN"/>
    <property type="match status" value="1"/>
</dbReference>
<proteinExistence type="predicted"/>
<dbReference type="Gene3D" id="3.40.50.360">
    <property type="match status" value="1"/>
</dbReference>
<gene>
    <name evidence="2" type="ORF">DIC75_00415</name>
</gene>
<dbReference type="Proteomes" id="UP001523230">
    <property type="component" value="Unassembled WGS sequence"/>
</dbReference>
<dbReference type="PROSITE" id="PS00201">
    <property type="entry name" value="FLAVODOXIN"/>
    <property type="match status" value="1"/>
</dbReference>
<reference evidence="2 3" key="1">
    <citation type="submission" date="2018-05" db="EMBL/GenBank/DDBJ databases">
        <title>Isolation and characterization of genus Methanoculleus species and their viruses from deep sea marine sediment offshore southwestern Taiwan.</title>
        <authorList>
            <person name="Wei W.-H."/>
            <person name="Chen W.-C."/>
            <person name="Lai M.-C."/>
            <person name="Chen S.-C."/>
        </authorList>
    </citation>
    <scope>NUCLEOTIDE SEQUENCE [LARGE SCALE GENOMIC DNA]</scope>
    <source>
        <strain evidence="2 3">CWC-02</strain>
    </source>
</reference>
<dbReference type="InterPro" id="IPR029039">
    <property type="entry name" value="Flavoprotein-like_sf"/>
</dbReference>
<dbReference type="InterPro" id="IPR008254">
    <property type="entry name" value="Flavodoxin/NO_synth"/>
</dbReference>
<organism evidence="2 3">
    <name type="scientific">Methanoculleus oceani</name>
    <dbReference type="NCBI Taxonomy" id="2184756"/>
    <lineage>
        <taxon>Archaea</taxon>
        <taxon>Methanobacteriati</taxon>
        <taxon>Methanobacteriota</taxon>
        <taxon>Stenosarchaea group</taxon>
        <taxon>Methanomicrobia</taxon>
        <taxon>Methanomicrobiales</taxon>
        <taxon>Methanomicrobiaceae</taxon>
        <taxon>Methanoculleus</taxon>
    </lineage>
</organism>
<protein>
    <submittedName>
        <fullName evidence="2">ArsR family transcriptional regulator</fullName>
    </submittedName>
</protein>
<comment type="caution">
    <text evidence="2">The sequence shown here is derived from an EMBL/GenBank/DDBJ whole genome shotgun (WGS) entry which is preliminary data.</text>
</comment>
<dbReference type="RefSeq" id="WP_250986046.1">
    <property type="nucleotide sequence ID" value="NZ_QFDM01000001.1"/>
</dbReference>
<dbReference type="AlphaFoldDB" id="A0ABD4T9I0"/>
<evidence type="ECO:0000313" key="2">
    <source>
        <dbReference type="EMBL" id="MCM2464787.1"/>
    </source>
</evidence>
<name>A0ABD4T9I0_9EURY</name>
<dbReference type="PROSITE" id="PS50902">
    <property type="entry name" value="FLAVODOXIN_LIKE"/>
    <property type="match status" value="1"/>
</dbReference>
<dbReference type="PANTHER" id="PTHR39201">
    <property type="entry name" value="EXPORTED PROTEIN-RELATED"/>
    <property type="match status" value="1"/>
</dbReference>
<accession>A0ABD4T9I0</accession>
<dbReference type="SUPFAM" id="SSF52218">
    <property type="entry name" value="Flavoproteins"/>
    <property type="match status" value="1"/>
</dbReference>
<evidence type="ECO:0000259" key="1">
    <source>
        <dbReference type="PROSITE" id="PS50902"/>
    </source>
</evidence>
<dbReference type="EMBL" id="QFDM01000001">
    <property type="protein sequence ID" value="MCM2464787.1"/>
    <property type="molecule type" value="Genomic_DNA"/>
</dbReference>
<dbReference type="Pfam" id="PF12682">
    <property type="entry name" value="Flavodoxin_4"/>
    <property type="match status" value="1"/>
</dbReference>
<sequence length="165" mass="16838">MSVCIIYHSETGNTRIVAEQVAAATGGDLIEVKDLAGYSKVGMYLKGAPRAMRRELAAIEPAAIDVSGYDAVVVGTPVWAGNPTPAVNAAVAALKGIEGKAAVVFCTSGGAPRKALDTMTAMLADRGADVRGAVALTAREVRKPEAVESLVGLVRPLAAPSYGST</sequence>